<keyword evidence="8" id="KW-1185">Reference proteome</keyword>
<keyword evidence="5" id="KW-0472">Membrane</keyword>
<comment type="similarity">
    <text evidence="1">Belongs to the peptidase S1C family.</text>
</comment>
<dbReference type="PROSITE" id="PS50106">
    <property type="entry name" value="PDZ"/>
    <property type="match status" value="1"/>
</dbReference>
<protein>
    <submittedName>
        <fullName evidence="7">Peptidase S1</fullName>
    </submittedName>
</protein>
<dbReference type="InterPro" id="IPR043504">
    <property type="entry name" value="Peptidase_S1_PA_chymotrypsin"/>
</dbReference>
<sequence>MSEQNRPADETGLGADRAAGSGWAPQQSRPASTHQTPGSGQPASAPTEQFPTAGATEQPSATPPFAAAPATAHQPWPPAGYGTAGYQRTLGASAPAGSVPPAGAVPPAFQTQTQAFPQPSYGPQPFPAAAAPARRTGRWRLGVAGLVAGALIGGGAGAGVVALSDVDTVVSASGTSAQPVVIKDAEKATSTTAAAAAAAPSVVTLYVSAAAGSGSGSGVVMSEDGYVLTNNHVVSLDSSTDDVTVQVRTSDGTVYDATVVGTDPSNDLAVVKLSDAGGLTPAVFADSEAVQVGDLAVAIGAPLGLTNTVTDGIISATNRAVQAGSTQDENTVIDALQTDAAINPGNSGGALVNADGEVIGINTAIASVASTGLPGQESTSGNIGVGFAIPSNTAQRIAEQIIDTGSATHALLGVSARTAADPGSAVGQGAQVATVSEGSAADEAGLQAGDVITAVGDRPITTSTELTAAIRSAQPGDDVTLTVRRGGDSTEVEVTLDETSE</sequence>
<evidence type="ECO:0000259" key="6">
    <source>
        <dbReference type="PROSITE" id="PS50106"/>
    </source>
</evidence>
<dbReference type="SMART" id="SM00228">
    <property type="entry name" value="PDZ"/>
    <property type="match status" value="1"/>
</dbReference>
<feature type="domain" description="PDZ" evidence="6">
    <location>
        <begin position="401"/>
        <end position="487"/>
    </location>
</feature>
<dbReference type="PANTHER" id="PTHR43343">
    <property type="entry name" value="PEPTIDASE S12"/>
    <property type="match status" value="1"/>
</dbReference>
<dbReference type="Gene3D" id="2.30.42.10">
    <property type="match status" value="1"/>
</dbReference>
<dbReference type="InterPro" id="IPR001940">
    <property type="entry name" value="Peptidase_S1C"/>
</dbReference>
<dbReference type="InterPro" id="IPR009003">
    <property type="entry name" value="Peptidase_S1_PA"/>
</dbReference>
<feature type="region of interest" description="Disordered" evidence="4">
    <location>
        <begin position="1"/>
        <end position="84"/>
    </location>
</feature>
<gene>
    <name evidence="7" type="ORF">IN07_07060</name>
</gene>
<keyword evidence="2" id="KW-0645">Protease</keyword>
<accession>A0A098YAQ8</accession>
<dbReference type="SUPFAM" id="SSF50494">
    <property type="entry name" value="Trypsin-like serine proteases"/>
    <property type="match status" value="1"/>
</dbReference>
<dbReference type="InterPro" id="IPR036034">
    <property type="entry name" value="PDZ_sf"/>
</dbReference>
<dbReference type="EMBL" id="JPMX01000022">
    <property type="protein sequence ID" value="KGH47485.1"/>
    <property type="molecule type" value="Genomic_DNA"/>
</dbReference>
<reference evidence="7 8" key="1">
    <citation type="submission" date="2014-07" db="EMBL/GenBank/DDBJ databases">
        <title>Biosystematic studies on Modestobacter strains isolated from extreme hyper-arid desert soil and from historic building.</title>
        <authorList>
            <person name="Bukarasam K."/>
            <person name="Bull A."/>
            <person name="Girard G."/>
            <person name="van Wezel G."/>
            <person name="Goodfellow M."/>
        </authorList>
    </citation>
    <scope>NUCLEOTIDE SEQUENCE [LARGE SCALE GENOMIC DNA]</scope>
    <source>
        <strain evidence="7 8">KNN45-2b</strain>
    </source>
</reference>
<dbReference type="PRINTS" id="PR00834">
    <property type="entry name" value="PROTEASES2C"/>
</dbReference>
<dbReference type="AlphaFoldDB" id="A0A098YAQ8"/>
<dbReference type="SUPFAM" id="SSF50156">
    <property type="entry name" value="PDZ domain-like"/>
    <property type="match status" value="1"/>
</dbReference>
<evidence type="ECO:0000256" key="1">
    <source>
        <dbReference type="ARBA" id="ARBA00010541"/>
    </source>
</evidence>
<feature type="compositionally biased region" description="Polar residues" evidence="4">
    <location>
        <begin position="24"/>
        <end position="58"/>
    </location>
</feature>
<organism evidence="7 8">
    <name type="scientific">Modestobacter caceresii</name>
    <dbReference type="NCBI Taxonomy" id="1522368"/>
    <lineage>
        <taxon>Bacteria</taxon>
        <taxon>Bacillati</taxon>
        <taxon>Actinomycetota</taxon>
        <taxon>Actinomycetes</taxon>
        <taxon>Geodermatophilales</taxon>
        <taxon>Geodermatophilaceae</taxon>
        <taxon>Modestobacter</taxon>
    </lineage>
</organism>
<feature type="compositionally biased region" description="Low complexity" evidence="4">
    <location>
        <begin position="59"/>
        <end position="74"/>
    </location>
</feature>
<name>A0A098YAQ8_9ACTN</name>
<dbReference type="Proteomes" id="UP000029713">
    <property type="component" value="Unassembled WGS sequence"/>
</dbReference>
<dbReference type="InterPro" id="IPR051201">
    <property type="entry name" value="Chloro_Bact_Ser_Proteases"/>
</dbReference>
<dbReference type="InterPro" id="IPR001478">
    <property type="entry name" value="PDZ"/>
</dbReference>
<dbReference type="GO" id="GO:0004252">
    <property type="term" value="F:serine-type endopeptidase activity"/>
    <property type="evidence" value="ECO:0007669"/>
    <property type="project" value="InterPro"/>
</dbReference>
<dbReference type="PANTHER" id="PTHR43343:SF3">
    <property type="entry name" value="PROTEASE DO-LIKE 8, CHLOROPLASTIC"/>
    <property type="match status" value="1"/>
</dbReference>
<evidence type="ECO:0000256" key="4">
    <source>
        <dbReference type="SAM" id="MobiDB-lite"/>
    </source>
</evidence>
<comment type="caution">
    <text evidence="7">The sequence shown here is derived from an EMBL/GenBank/DDBJ whole genome shotgun (WGS) entry which is preliminary data.</text>
</comment>
<proteinExistence type="inferred from homology"/>
<evidence type="ECO:0000313" key="8">
    <source>
        <dbReference type="Proteomes" id="UP000029713"/>
    </source>
</evidence>
<evidence type="ECO:0000256" key="3">
    <source>
        <dbReference type="ARBA" id="ARBA00022801"/>
    </source>
</evidence>
<dbReference type="CDD" id="cd06779">
    <property type="entry name" value="cpPDZ_Deg_HtrA-like"/>
    <property type="match status" value="1"/>
</dbReference>
<feature type="transmembrane region" description="Helical" evidence="5">
    <location>
        <begin position="141"/>
        <end position="163"/>
    </location>
</feature>
<keyword evidence="5" id="KW-0812">Transmembrane</keyword>
<dbReference type="GO" id="GO:0006508">
    <property type="term" value="P:proteolysis"/>
    <property type="evidence" value="ECO:0007669"/>
    <property type="project" value="UniProtKB-KW"/>
</dbReference>
<evidence type="ECO:0000256" key="5">
    <source>
        <dbReference type="SAM" id="Phobius"/>
    </source>
</evidence>
<dbReference type="Gene3D" id="2.40.10.10">
    <property type="entry name" value="Trypsin-like serine proteases"/>
    <property type="match status" value="2"/>
</dbReference>
<keyword evidence="5" id="KW-1133">Transmembrane helix</keyword>
<dbReference type="Pfam" id="PF13180">
    <property type="entry name" value="PDZ_2"/>
    <property type="match status" value="1"/>
</dbReference>
<keyword evidence="3" id="KW-0378">Hydrolase</keyword>
<dbReference type="Pfam" id="PF13365">
    <property type="entry name" value="Trypsin_2"/>
    <property type="match status" value="1"/>
</dbReference>
<evidence type="ECO:0000256" key="2">
    <source>
        <dbReference type="ARBA" id="ARBA00022670"/>
    </source>
</evidence>
<dbReference type="RefSeq" id="WP_036334615.1">
    <property type="nucleotide sequence ID" value="NZ_JPMX01000022.1"/>
</dbReference>
<dbReference type="STRING" id="1522368.IN07_07060"/>
<evidence type="ECO:0000313" key="7">
    <source>
        <dbReference type="EMBL" id="KGH47485.1"/>
    </source>
</evidence>
<dbReference type="OrthoDB" id="9758917at2"/>